<evidence type="ECO:0000313" key="3">
    <source>
        <dbReference type="Proteomes" id="UP001252243"/>
    </source>
</evidence>
<gene>
    <name evidence="2" type="ORF">J2X01_000517</name>
</gene>
<dbReference type="Proteomes" id="UP001252243">
    <property type="component" value="Unassembled WGS sequence"/>
</dbReference>
<dbReference type="EMBL" id="JAVDVQ010000002">
    <property type="protein sequence ID" value="MDR7081240.1"/>
    <property type="molecule type" value="Genomic_DNA"/>
</dbReference>
<dbReference type="GO" id="GO:0008894">
    <property type="term" value="F:guanosine-5'-triphosphate,3'-diphosphate diphosphatase activity"/>
    <property type="evidence" value="ECO:0007669"/>
    <property type="project" value="UniProtKB-EC"/>
</dbReference>
<dbReference type="Gene3D" id="3.30.420.40">
    <property type="match status" value="1"/>
</dbReference>
<evidence type="ECO:0000259" key="1">
    <source>
        <dbReference type="Pfam" id="PF02541"/>
    </source>
</evidence>
<evidence type="ECO:0000313" key="2">
    <source>
        <dbReference type="EMBL" id="MDR7081240.1"/>
    </source>
</evidence>
<dbReference type="EC" id="3.6.1.11" evidence="2"/>
<proteinExistence type="predicted"/>
<dbReference type="CDD" id="cd24119">
    <property type="entry name" value="ASKHA_NBD_MtPPX2-like"/>
    <property type="match status" value="1"/>
</dbReference>
<keyword evidence="3" id="KW-1185">Reference proteome</keyword>
<dbReference type="Pfam" id="PF02541">
    <property type="entry name" value="Ppx-GppA"/>
    <property type="match status" value="1"/>
</dbReference>
<name>A0ABU1U7W3_9MICC</name>
<dbReference type="PANTHER" id="PTHR30005">
    <property type="entry name" value="EXOPOLYPHOSPHATASE"/>
    <property type="match status" value="1"/>
</dbReference>
<dbReference type="RefSeq" id="WP_310050337.1">
    <property type="nucleotide sequence ID" value="NZ_JAVDVQ010000002.1"/>
</dbReference>
<dbReference type="EC" id="3.6.1.40" evidence="2"/>
<comment type="caution">
    <text evidence="2">The sequence shown here is derived from an EMBL/GenBank/DDBJ whole genome shotgun (WGS) entry which is preliminary data.</text>
</comment>
<dbReference type="InterPro" id="IPR003695">
    <property type="entry name" value="Ppx_GppA_N"/>
</dbReference>
<feature type="domain" description="Ppx/GppA phosphatase N-terminal" evidence="1">
    <location>
        <begin position="25"/>
        <end position="294"/>
    </location>
</feature>
<dbReference type="Gene3D" id="3.30.420.150">
    <property type="entry name" value="Exopolyphosphatase. Domain 2"/>
    <property type="match status" value="1"/>
</dbReference>
<dbReference type="PANTHER" id="PTHR30005:SF13">
    <property type="entry name" value="EXOPOLYPHOSPHATASE 2"/>
    <property type="match status" value="1"/>
</dbReference>
<dbReference type="InterPro" id="IPR050273">
    <property type="entry name" value="GppA/Ppx_hydrolase"/>
</dbReference>
<accession>A0ABU1U7W3</accession>
<sequence length="315" mass="32906">MTRVAAVDCGTNSIRLLIADVAADGAAPRLADVVREMRVVRLGQGVDATGELAQEALDRTFAAAADYAGQIRRHGATKVRFVATSATRDARNRQDFVDGIRELLGVEPEVITGDEEAALSFAGASSVLPSRGADPVLVVDLGGGSTEFVLGNADGVIAAKSVDIGCVRMTERHLRSDPPTAEQIAAAEADVDAAIDAAARTVPLERSTAVVGVAGSITTITAHALHLPEYSAAAIHGTELPLEDVRRACSELLAMSHAERAALPYMHPGRVDVIGAGALVWRRVLDRLARDTGLRVTTAVTSEHDILDGIALSIS</sequence>
<protein>
    <submittedName>
        <fullName evidence="2">Exopolyphosphatase/guanosine-5'-triphosphate, 3'-diphosphate pyrophosphatase</fullName>
        <ecNumber evidence="2">3.6.1.11</ecNumber>
        <ecNumber evidence="2">3.6.1.40</ecNumber>
    </submittedName>
</protein>
<dbReference type="SUPFAM" id="SSF53067">
    <property type="entry name" value="Actin-like ATPase domain"/>
    <property type="match status" value="2"/>
</dbReference>
<dbReference type="GO" id="GO:0004309">
    <property type="term" value="F:exopolyphosphatase activity"/>
    <property type="evidence" value="ECO:0007669"/>
    <property type="project" value="UniProtKB-EC"/>
</dbReference>
<reference evidence="2 3" key="1">
    <citation type="submission" date="2023-07" db="EMBL/GenBank/DDBJ databases">
        <title>Sorghum-associated microbial communities from plants grown in Nebraska, USA.</title>
        <authorList>
            <person name="Schachtman D."/>
        </authorList>
    </citation>
    <scope>NUCLEOTIDE SEQUENCE [LARGE SCALE GENOMIC DNA]</scope>
    <source>
        <strain evidence="2 3">BE167</strain>
    </source>
</reference>
<dbReference type="InterPro" id="IPR043129">
    <property type="entry name" value="ATPase_NBD"/>
</dbReference>
<organism evidence="2 3">
    <name type="scientific">Arthrobacter ginsengisoli</name>
    <dbReference type="NCBI Taxonomy" id="1356565"/>
    <lineage>
        <taxon>Bacteria</taxon>
        <taxon>Bacillati</taxon>
        <taxon>Actinomycetota</taxon>
        <taxon>Actinomycetes</taxon>
        <taxon>Micrococcales</taxon>
        <taxon>Micrococcaceae</taxon>
        <taxon>Arthrobacter</taxon>
    </lineage>
</organism>
<keyword evidence="2" id="KW-0378">Hydrolase</keyword>